<evidence type="ECO:0000256" key="1">
    <source>
        <dbReference type="SAM" id="SignalP"/>
    </source>
</evidence>
<evidence type="ECO:0000313" key="2">
    <source>
        <dbReference type="EMBL" id="MEK8034165.1"/>
    </source>
</evidence>
<evidence type="ECO:0000313" key="3">
    <source>
        <dbReference type="Proteomes" id="UP001371218"/>
    </source>
</evidence>
<keyword evidence="3" id="KW-1185">Reference proteome</keyword>
<dbReference type="Proteomes" id="UP001371218">
    <property type="component" value="Unassembled WGS sequence"/>
</dbReference>
<accession>A0ABU9BW16</accession>
<sequence>MPSSIPSDHLAHRRRAWRCGRAAVLALCTALSGLTQAADTPGPHLNWQAVTLPPGCSSVDANVLRLAAWQFSRWDCRDGHWLVLQQVIRYEGPRPVARVVSEVALPGRPDEAFLSCTQAGTPVLGYTRDTEALNAGRAPRWLQVWGFDLDRGRITAAPLHHLECEFDAEAD</sequence>
<name>A0ABU9BW16_9BURK</name>
<dbReference type="EMBL" id="JBBUTG010000025">
    <property type="protein sequence ID" value="MEK8034165.1"/>
    <property type="molecule type" value="Genomic_DNA"/>
</dbReference>
<feature type="chain" id="PRO_5046002520" evidence="1">
    <location>
        <begin position="38"/>
        <end position="171"/>
    </location>
</feature>
<protein>
    <submittedName>
        <fullName evidence="2">Uncharacterized protein</fullName>
    </submittedName>
</protein>
<comment type="caution">
    <text evidence="2">The sequence shown here is derived from an EMBL/GenBank/DDBJ whole genome shotgun (WGS) entry which is preliminary data.</text>
</comment>
<feature type="signal peptide" evidence="1">
    <location>
        <begin position="1"/>
        <end position="37"/>
    </location>
</feature>
<gene>
    <name evidence="2" type="ORF">AACH06_25345</name>
</gene>
<reference evidence="2 3" key="1">
    <citation type="submission" date="2024-04" db="EMBL/GenBank/DDBJ databases">
        <title>Novel species of the genus Ideonella isolated from streams.</title>
        <authorList>
            <person name="Lu H."/>
        </authorList>
    </citation>
    <scope>NUCLEOTIDE SEQUENCE [LARGE SCALE GENOMIC DNA]</scope>
    <source>
        <strain evidence="2 3">DXS29W</strain>
    </source>
</reference>
<proteinExistence type="predicted"/>
<keyword evidence="1" id="KW-0732">Signal</keyword>
<dbReference type="RefSeq" id="WP_341428592.1">
    <property type="nucleotide sequence ID" value="NZ_JBBUTG010000025.1"/>
</dbReference>
<organism evidence="2 3">
    <name type="scientific">Ideonella lacteola</name>
    <dbReference type="NCBI Taxonomy" id="2984193"/>
    <lineage>
        <taxon>Bacteria</taxon>
        <taxon>Pseudomonadati</taxon>
        <taxon>Pseudomonadota</taxon>
        <taxon>Betaproteobacteria</taxon>
        <taxon>Burkholderiales</taxon>
        <taxon>Sphaerotilaceae</taxon>
        <taxon>Ideonella</taxon>
    </lineage>
</organism>